<dbReference type="SMART" id="SM00387">
    <property type="entry name" value="HATPase_c"/>
    <property type="match status" value="2"/>
</dbReference>
<keyword evidence="6" id="KW-0418">Kinase</keyword>
<dbReference type="InterPro" id="IPR011006">
    <property type="entry name" value="CheY-like_superfamily"/>
</dbReference>
<dbReference type="InterPro" id="IPR001789">
    <property type="entry name" value="Sig_transdc_resp-reg_receiver"/>
</dbReference>
<dbReference type="Pfam" id="PF00512">
    <property type="entry name" value="HisKA"/>
    <property type="match status" value="2"/>
</dbReference>
<dbReference type="PANTHER" id="PTHR43047">
    <property type="entry name" value="TWO-COMPONENT HISTIDINE PROTEIN KINASE"/>
    <property type="match status" value="1"/>
</dbReference>
<dbReference type="InterPro" id="IPR004358">
    <property type="entry name" value="Sig_transdc_His_kin-like_C"/>
</dbReference>
<keyword evidence="3 9" id="KW-0597">Phosphoprotein</keyword>
<feature type="transmembrane region" description="Helical" evidence="10">
    <location>
        <begin position="310"/>
        <end position="329"/>
    </location>
</feature>
<dbReference type="PRINTS" id="PR00344">
    <property type="entry name" value="BCTRLSENSOR"/>
</dbReference>
<dbReference type="InterPro" id="IPR011622">
    <property type="entry name" value="7TMR_DISM_rcpt_extracell_dom2"/>
</dbReference>
<dbReference type="SMART" id="SM00388">
    <property type="entry name" value="HisKA"/>
    <property type="match status" value="2"/>
</dbReference>
<evidence type="ECO:0000256" key="9">
    <source>
        <dbReference type="PROSITE-ProRule" id="PRU00169"/>
    </source>
</evidence>
<comment type="catalytic activity">
    <reaction evidence="1">
        <text>ATP + protein L-histidine = ADP + protein N-phospho-L-histidine.</text>
        <dbReference type="EC" id="2.7.13.3"/>
    </reaction>
</comment>
<dbReference type="PROSITE" id="PS50109">
    <property type="entry name" value="HIS_KIN"/>
    <property type="match status" value="2"/>
</dbReference>
<gene>
    <name evidence="13" type="ORF">ACFOUV_00430</name>
</gene>
<feature type="transmembrane region" description="Helical" evidence="10">
    <location>
        <begin position="285"/>
        <end position="304"/>
    </location>
</feature>
<evidence type="ECO:0000256" key="5">
    <source>
        <dbReference type="ARBA" id="ARBA00022741"/>
    </source>
</evidence>
<keyword evidence="10" id="KW-1133">Transmembrane helix</keyword>
<evidence type="ECO:0000259" key="12">
    <source>
        <dbReference type="PROSITE" id="PS50110"/>
    </source>
</evidence>
<dbReference type="EMBL" id="JBHSAO010000001">
    <property type="protein sequence ID" value="MFC4022276.1"/>
    <property type="molecule type" value="Genomic_DNA"/>
</dbReference>
<dbReference type="InterPro" id="IPR011623">
    <property type="entry name" value="7TMR_DISM_rcpt_extracell_dom1"/>
</dbReference>
<feature type="domain" description="Histidine kinase" evidence="11">
    <location>
        <begin position="429"/>
        <end position="645"/>
    </location>
</feature>
<dbReference type="InterPro" id="IPR005467">
    <property type="entry name" value="His_kinase_dom"/>
</dbReference>
<dbReference type="Gene3D" id="3.30.565.10">
    <property type="entry name" value="Histidine kinase-like ATPase, C-terminal domain"/>
    <property type="match status" value="2"/>
</dbReference>
<evidence type="ECO:0000256" key="7">
    <source>
        <dbReference type="ARBA" id="ARBA00022840"/>
    </source>
</evidence>
<evidence type="ECO:0000256" key="6">
    <source>
        <dbReference type="ARBA" id="ARBA00022777"/>
    </source>
</evidence>
<dbReference type="InterPro" id="IPR036097">
    <property type="entry name" value="HisK_dim/P_sf"/>
</dbReference>
<dbReference type="Gene3D" id="3.40.50.2300">
    <property type="match status" value="1"/>
</dbReference>
<dbReference type="InterPro" id="IPR003661">
    <property type="entry name" value="HisK_dim/P_dom"/>
</dbReference>
<feature type="transmembrane region" description="Helical" evidence="10">
    <location>
        <begin position="341"/>
        <end position="364"/>
    </location>
</feature>
<dbReference type="SUPFAM" id="SSF55874">
    <property type="entry name" value="ATPase domain of HSP90 chaperone/DNA topoisomerase II/histidine kinase"/>
    <property type="match status" value="2"/>
</dbReference>
<dbReference type="CDD" id="cd16922">
    <property type="entry name" value="HATPase_EvgS-ArcB-TorS-like"/>
    <property type="match status" value="1"/>
</dbReference>
<dbReference type="GO" id="GO:0005524">
    <property type="term" value="F:ATP binding"/>
    <property type="evidence" value="ECO:0007669"/>
    <property type="project" value="UniProtKB-KW"/>
</dbReference>
<organism evidence="13 14">
    <name type="scientific">Oceanobacillus longus</name>
    <dbReference type="NCBI Taxonomy" id="930120"/>
    <lineage>
        <taxon>Bacteria</taxon>
        <taxon>Bacillati</taxon>
        <taxon>Bacillota</taxon>
        <taxon>Bacilli</taxon>
        <taxon>Bacillales</taxon>
        <taxon>Bacillaceae</taxon>
        <taxon>Oceanobacillus</taxon>
    </lineage>
</organism>
<comment type="caution">
    <text evidence="13">The sequence shown here is derived from an EMBL/GenBank/DDBJ whole genome shotgun (WGS) entry which is preliminary data.</text>
</comment>
<keyword evidence="10" id="KW-0812">Transmembrane</keyword>
<keyword evidence="10" id="KW-0472">Membrane</keyword>
<feature type="transmembrane region" description="Helical" evidence="10">
    <location>
        <begin position="254"/>
        <end position="273"/>
    </location>
</feature>
<keyword evidence="7 13" id="KW-0067">ATP-binding</keyword>
<dbReference type="PANTHER" id="PTHR43047:SF72">
    <property type="entry name" value="OSMOSENSING HISTIDINE PROTEIN KINASE SLN1"/>
    <property type="match status" value="1"/>
</dbReference>
<proteinExistence type="predicted"/>
<feature type="transmembrane region" description="Helical" evidence="10">
    <location>
        <begin position="188"/>
        <end position="210"/>
    </location>
</feature>
<feature type="transmembrane region" description="Helical" evidence="10">
    <location>
        <begin position="217"/>
        <end position="242"/>
    </location>
</feature>
<dbReference type="Proteomes" id="UP001595772">
    <property type="component" value="Unassembled WGS sequence"/>
</dbReference>
<keyword evidence="5" id="KW-0547">Nucleotide-binding</keyword>
<dbReference type="Gene3D" id="1.10.287.130">
    <property type="match status" value="2"/>
</dbReference>
<dbReference type="Pfam" id="PF02518">
    <property type="entry name" value="HATPase_c"/>
    <property type="match status" value="2"/>
</dbReference>
<name>A0ABV8GW20_9BACI</name>
<dbReference type="CDD" id="cd00082">
    <property type="entry name" value="HisKA"/>
    <property type="match status" value="2"/>
</dbReference>
<dbReference type="CDD" id="cd17574">
    <property type="entry name" value="REC_OmpR"/>
    <property type="match status" value="1"/>
</dbReference>
<keyword evidence="4" id="KW-0808">Transferase</keyword>
<dbReference type="Gene3D" id="2.60.40.2380">
    <property type="match status" value="1"/>
</dbReference>
<evidence type="ECO:0000256" key="2">
    <source>
        <dbReference type="ARBA" id="ARBA00012438"/>
    </source>
</evidence>
<keyword evidence="14" id="KW-1185">Reference proteome</keyword>
<evidence type="ECO:0000256" key="4">
    <source>
        <dbReference type="ARBA" id="ARBA00022679"/>
    </source>
</evidence>
<dbReference type="SUPFAM" id="SSF52172">
    <property type="entry name" value="CheY-like"/>
    <property type="match status" value="1"/>
</dbReference>
<dbReference type="InterPro" id="IPR036890">
    <property type="entry name" value="HATPase_C_sf"/>
</dbReference>
<feature type="domain" description="Histidine kinase" evidence="11">
    <location>
        <begin position="855"/>
        <end position="1094"/>
    </location>
</feature>
<dbReference type="Pfam" id="PF07696">
    <property type="entry name" value="7TMR-DISMED2"/>
    <property type="match status" value="1"/>
</dbReference>
<evidence type="ECO:0000313" key="14">
    <source>
        <dbReference type="Proteomes" id="UP001595772"/>
    </source>
</evidence>
<accession>A0ABV8GW20</accession>
<dbReference type="Pfam" id="PF00072">
    <property type="entry name" value="Response_reg"/>
    <property type="match status" value="1"/>
</dbReference>
<sequence>MRQVSLMLTVVCCMLFIIIYNTGEVSAEVLLEEGKESYPLGSVVELLEDKEEQWDIEDIASGILDDHFFHYPGDVPSYGYTESTFWARITLSNHSPEEDWLLDMTYPPHDWVGLYTPTGDNGFSLRETGDHLPFLTRDIHHRNFVYKLTIPQGEMVTYYLQVDTAGSMQLPMTLWSEDDFHKKSLVEYILLGIYFGFGLIMIFYNLFLFISIRFTSYLWYVLFILSLMLCHFTLNGLAFQYLWPEMTWWNNRAILFFMASANISAMLFTKSFLQLKTNTPKLHKLINIFILIQPILIVILSVSYKLALNLIMGSTIGLVLIVITAAILCWKNGYVPAKYFFFGWVIFLIGVTCSSLADMGLIPVTFLTKYASQLGSGIEIILFSFALGEQINRLRQGKEAAEQHARQSQELAVKHLQQANKIKDEFLANTSHELRTPLHGMIGIAESLRDGPGVDTRINQNLSLIITSGKRLTHLINDLLDVSKLNHHELELDIEPVSLRELAEVTCTVSSTISSAKQVAIRNLIPDTLPPVAADENRLQQILYNLIGNAIKYTDSGEITLFAVTKEKEIIVSIQDTGIGISEQDLEIIFASFERGSNLKDRFSIGTGLGLTITKQLIDLHDGDIMIQSTLGKGTTVSFSIPIYQGMKQLLKHVVSNSTSHLQQPTPIQDELAALSATEDQQQRILIADDEVVNIQVLLNHLSTAGYQVVIAYDGEHALDLLAGKTSFDLVILDVMLPRHSGFEVAKKLREQYTLTELPILILTARSQTEDIVTAFEMGANDYLAKPCSKEELLSRVKTLLSLKQMMEEVVSINKELSHLNRSLEAKVKKRTKELQISTEQLSRTEGARKQLMSNISHELGTPMTSVKGYVKAMMDGVVDSNDHSYLKIVYQKILFIDRLIQDLYELSRLESGQISFRWREQAAGDLPAILLQKYEIDVIAHEITFEIQDELKGTEHMELVTIDIDRIDQVLQNLIFNAIRFIGKSGLIEITLKKTNSVPVQHDEVGKSREPTPDHSFLQISVRDTGKGMLPEELPLIFDRFYQADKLSKEKSNNTGLGLSISKQIMEYHQGYLWVESKVGKGSTFHITLPLYPVVTREVKEIE</sequence>
<reference evidence="14" key="1">
    <citation type="journal article" date="2019" name="Int. J. Syst. Evol. Microbiol.">
        <title>The Global Catalogue of Microorganisms (GCM) 10K type strain sequencing project: providing services to taxonomists for standard genome sequencing and annotation.</title>
        <authorList>
            <consortium name="The Broad Institute Genomics Platform"/>
            <consortium name="The Broad Institute Genome Sequencing Center for Infectious Disease"/>
            <person name="Wu L."/>
            <person name="Ma J."/>
        </authorList>
    </citation>
    <scope>NUCLEOTIDE SEQUENCE [LARGE SCALE GENOMIC DNA]</scope>
    <source>
        <strain evidence="14">IBRC-M 10703</strain>
    </source>
</reference>
<feature type="modified residue" description="4-aspartylphosphate" evidence="9">
    <location>
        <position position="734"/>
    </location>
</feature>
<evidence type="ECO:0000259" key="11">
    <source>
        <dbReference type="PROSITE" id="PS50109"/>
    </source>
</evidence>
<dbReference type="InterPro" id="IPR003594">
    <property type="entry name" value="HATPase_dom"/>
</dbReference>
<evidence type="ECO:0000256" key="1">
    <source>
        <dbReference type="ARBA" id="ARBA00000085"/>
    </source>
</evidence>
<evidence type="ECO:0000256" key="8">
    <source>
        <dbReference type="ARBA" id="ARBA00023012"/>
    </source>
</evidence>
<evidence type="ECO:0000256" key="3">
    <source>
        <dbReference type="ARBA" id="ARBA00022553"/>
    </source>
</evidence>
<keyword evidence="8" id="KW-0902">Two-component regulatory system</keyword>
<evidence type="ECO:0000256" key="10">
    <source>
        <dbReference type="SAM" id="Phobius"/>
    </source>
</evidence>
<protein>
    <recommendedName>
        <fullName evidence="2">histidine kinase</fullName>
        <ecNumber evidence="2">2.7.13.3</ecNumber>
    </recommendedName>
</protein>
<dbReference type="PROSITE" id="PS50110">
    <property type="entry name" value="RESPONSE_REGULATORY"/>
    <property type="match status" value="1"/>
</dbReference>
<dbReference type="EC" id="2.7.13.3" evidence="2"/>
<dbReference type="RefSeq" id="WP_379494794.1">
    <property type="nucleotide sequence ID" value="NZ_JBHSAO010000001.1"/>
</dbReference>
<evidence type="ECO:0000313" key="13">
    <source>
        <dbReference type="EMBL" id="MFC4022276.1"/>
    </source>
</evidence>
<dbReference type="SUPFAM" id="SSF47384">
    <property type="entry name" value="Homodimeric domain of signal transducing histidine kinase"/>
    <property type="match status" value="2"/>
</dbReference>
<feature type="domain" description="Response regulatory" evidence="12">
    <location>
        <begin position="684"/>
        <end position="801"/>
    </location>
</feature>
<dbReference type="SMART" id="SM00448">
    <property type="entry name" value="REC"/>
    <property type="match status" value="1"/>
</dbReference>
<dbReference type="Pfam" id="PF07695">
    <property type="entry name" value="7TMR-DISM_7TM"/>
    <property type="match status" value="1"/>
</dbReference>